<dbReference type="VEuPathDB" id="VectorBase:PHUM470870"/>
<evidence type="ECO:0000313" key="14">
    <source>
        <dbReference type="Proteomes" id="UP000009046"/>
    </source>
</evidence>
<dbReference type="STRING" id="121224.E0VVX7"/>
<organism>
    <name type="scientific">Pediculus humanus subsp. corporis</name>
    <name type="common">Body louse</name>
    <dbReference type="NCBI Taxonomy" id="121224"/>
    <lineage>
        <taxon>Eukaryota</taxon>
        <taxon>Metazoa</taxon>
        <taxon>Ecdysozoa</taxon>
        <taxon>Arthropoda</taxon>
        <taxon>Hexapoda</taxon>
        <taxon>Insecta</taxon>
        <taxon>Pterygota</taxon>
        <taxon>Neoptera</taxon>
        <taxon>Paraneoptera</taxon>
        <taxon>Psocodea</taxon>
        <taxon>Troctomorpha</taxon>
        <taxon>Phthiraptera</taxon>
        <taxon>Anoplura</taxon>
        <taxon>Pediculidae</taxon>
        <taxon>Pediculus</taxon>
    </lineage>
</organism>
<dbReference type="GeneID" id="8238908"/>
<gene>
    <name evidence="13" type="primary">8238908</name>
    <name evidence="12" type="ORF">Phum_PHUM470870</name>
</gene>
<reference evidence="12" key="1">
    <citation type="submission" date="2007-04" db="EMBL/GenBank/DDBJ databases">
        <title>Annotation of Pediculus humanus corporis strain USDA.</title>
        <authorList>
            <person name="Kirkness E."/>
            <person name="Hannick L."/>
            <person name="Hass B."/>
            <person name="Bruggner R."/>
            <person name="Lawson D."/>
            <person name="Bidwell S."/>
            <person name="Joardar V."/>
            <person name="Caler E."/>
            <person name="Walenz B."/>
            <person name="Inman J."/>
            <person name="Schobel S."/>
            <person name="Galinsky K."/>
            <person name="Amedeo P."/>
            <person name="Strausberg R."/>
        </authorList>
    </citation>
    <scope>NUCLEOTIDE SEQUENCE</scope>
    <source>
        <strain evidence="12">USDA</strain>
    </source>
</reference>
<dbReference type="eggNOG" id="KOG2474">
    <property type="taxonomic scope" value="Eukaryota"/>
</dbReference>
<keyword evidence="5" id="KW-0862">Zinc</keyword>
<reference evidence="13" key="3">
    <citation type="submission" date="2021-02" db="UniProtKB">
        <authorList>
            <consortium name="EnsemblMetazoa"/>
        </authorList>
    </citation>
    <scope>IDENTIFICATION</scope>
    <source>
        <strain evidence="13">USDA</strain>
    </source>
</reference>
<keyword evidence="14" id="KW-1185">Reference proteome</keyword>
<comment type="similarity">
    <text evidence="2">Belongs to the ZIP transporter (TC 2.A.5) family.</text>
</comment>
<dbReference type="EMBL" id="DS235815">
    <property type="protein sequence ID" value="EEB17533.1"/>
    <property type="molecule type" value="Genomic_DNA"/>
</dbReference>
<evidence type="ECO:0000313" key="12">
    <source>
        <dbReference type="EMBL" id="EEB17533.1"/>
    </source>
</evidence>
<keyword evidence="7 11" id="KW-0472">Membrane</keyword>
<keyword evidence="3" id="KW-1003">Cell membrane</keyword>
<dbReference type="OrthoDB" id="262547at2759"/>
<evidence type="ECO:0000256" key="11">
    <source>
        <dbReference type="SAM" id="Phobius"/>
    </source>
</evidence>
<evidence type="ECO:0000256" key="8">
    <source>
        <dbReference type="ARBA" id="ARBA00040593"/>
    </source>
</evidence>
<keyword evidence="6 11" id="KW-1133">Transmembrane helix</keyword>
<reference evidence="12" key="2">
    <citation type="submission" date="2007-04" db="EMBL/GenBank/DDBJ databases">
        <title>The genome of the human body louse.</title>
        <authorList>
            <consortium name="The Human Body Louse Genome Consortium"/>
            <person name="Kirkness E."/>
            <person name="Walenz B."/>
            <person name="Hass B."/>
            <person name="Bruggner R."/>
            <person name="Strausberg R."/>
        </authorList>
    </citation>
    <scope>NUCLEOTIDE SEQUENCE</scope>
    <source>
        <strain evidence="12">USDA</strain>
    </source>
</reference>
<dbReference type="RefSeq" id="XP_002430271.1">
    <property type="nucleotide sequence ID" value="XM_002430226.1"/>
</dbReference>
<comment type="subcellular location">
    <subcellularLocation>
        <location evidence="1">Cell membrane</location>
        <topology evidence="1">Multi-pass membrane protein</topology>
    </subcellularLocation>
</comment>
<dbReference type="PANTHER" id="PTHR11040:SF211">
    <property type="entry name" value="ZINC TRANSPORTER ZIP11"/>
    <property type="match status" value="1"/>
</dbReference>
<evidence type="ECO:0000256" key="1">
    <source>
        <dbReference type="ARBA" id="ARBA00004651"/>
    </source>
</evidence>
<dbReference type="OMA" id="RQITNIN"/>
<evidence type="ECO:0000256" key="7">
    <source>
        <dbReference type="ARBA" id="ARBA00023136"/>
    </source>
</evidence>
<name>E0VVX7_PEDHC</name>
<evidence type="ECO:0000256" key="9">
    <source>
        <dbReference type="ARBA" id="ARBA00042540"/>
    </source>
</evidence>
<keyword evidence="4 11" id="KW-0812">Transmembrane</keyword>
<dbReference type="InParanoid" id="E0VVX7"/>
<dbReference type="HOGENOM" id="CLU_015114_1_1_1"/>
<dbReference type="EMBL" id="AAZO01005715">
    <property type="status" value="NOT_ANNOTATED_CDS"/>
    <property type="molecule type" value="Genomic_DNA"/>
</dbReference>
<dbReference type="Pfam" id="PF02535">
    <property type="entry name" value="Zip"/>
    <property type="match status" value="1"/>
</dbReference>
<sequence length="278" mass="29698">MISNISPLGQAIVGTLFTWCLTAAGAAVVVVFSGSQMKLLHASLGFAAGVMLAASFWSLLSPAIEMAEQSKNYGVNGEYAFLPVSVGFLFGGLFVYLTDLLISSFGLCAPHLLLAMQKDTFKIKKSGEPDHHQLTDFDFSNPMPDSTVRSSTMFSISDPTNLNCNYSNNPTTSIPTSNLSNPRARNFLKSYQKFNKGQNMSGTVENPGMSCENLGSIRDEMSDSVECITKGGTSGDQWKRIVLLIVAITVHNIPEGLAVGVGFGAIGSTPSATFENAR</sequence>
<proteinExistence type="inferred from homology"/>
<dbReference type="Proteomes" id="UP000009046">
    <property type="component" value="Unassembled WGS sequence"/>
</dbReference>
<feature type="transmembrane region" description="Helical" evidence="11">
    <location>
        <begin position="39"/>
        <end position="60"/>
    </location>
</feature>
<evidence type="ECO:0000256" key="3">
    <source>
        <dbReference type="ARBA" id="ARBA00022475"/>
    </source>
</evidence>
<evidence type="ECO:0000256" key="4">
    <source>
        <dbReference type="ARBA" id="ARBA00022692"/>
    </source>
</evidence>
<dbReference type="CTD" id="8238908"/>
<dbReference type="InterPro" id="IPR003689">
    <property type="entry name" value="ZIP"/>
</dbReference>
<dbReference type="EnsemblMetazoa" id="PHUM470870-RA">
    <property type="protein sequence ID" value="PHUM470870-PA"/>
    <property type="gene ID" value="PHUM470870"/>
</dbReference>
<evidence type="ECO:0000313" key="13">
    <source>
        <dbReference type="EnsemblMetazoa" id="PHUM470870-PA"/>
    </source>
</evidence>
<dbReference type="AlphaFoldDB" id="E0VVX7"/>
<feature type="transmembrane region" description="Helical" evidence="11">
    <location>
        <begin position="12"/>
        <end position="32"/>
    </location>
</feature>
<feature type="transmembrane region" description="Helical" evidence="11">
    <location>
        <begin position="80"/>
        <end position="108"/>
    </location>
</feature>
<dbReference type="KEGG" id="phu:Phum_PHUM470870"/>
<evidence type="ECO:0000256" key="10">
    <source>
        <dbReference type="ARBA" id="ARBA00042973"/>
    </source>
</evidence>
<dbReference type="PANTHER" id="PTHR11040">
    <property type="entry name" value="ZINC/IRON TRANSPORTER"/>
    <property type="match status" value="1"/>
</dbReference>
<evidence type="ECO:0000256" key="6">
    <source>
        <dbReference type="ARBA" id="ARBA00022989"/>
    </source>
</evidence>
<evidence type="ECO:0000256" key="5">
    <source>
        <dbReference type="ARBA" id="ARBA00022833"/>
    </source>
</evidence>
<dbReference type="FunCoup" id="E0VVX7">
    <property type="interactions" value="147"/>
</dbReference>
<dbReference type="GO" id="GO:0005886">
    <property type="term" value="C:plasma membrane"/>
    <property type="evidence" value="ECO:0007669"/>
    <property type="project" value="UniProtKB-SubCell"/>
</dbReference>
<accession>E0VVX7</accession>
<protein>
    <recommendedName>
        <fullName evidence="8">Zinc transporter ZIP11</fullName>
    </recommendedName>
    <alternativeName>
        <fullName evidence="9">Solute carrier family 39 member 11</fullName>
    </alternativeName>
    <alternativeName>
        <fullName evidence="10">Zrt- and Irt-like protein 11</fullName>
    </alternativeName>
</protein>
<evidence type="ECO:0000256" key="2">
    <source>
        <dbReference type="ARBA" id="ARBA00006939"/>
    </source>
</evidence>
<dbReference type="GO" id="GO:0005385">
    <property type="term" value="F:zinc ion transmembrane transporter activity"/>
    <property type="evidence" value="ECO:0007669"/>
    <property type="project" value="TreeGrafter"/>
</dbReference>